<evidence type="ECO:0000313" key="1">
    <source>
        <dbReference type="EMBL" id="CNU06155.1"/>
    </source>
</evidence>
<reference evidence="1 2" key="1">
    <citation type="submission" date="2015-03" db="EMBL/GenBank/DDBJ databases">
        <authorList>
            <consortium name="Pathogen Informatics"/>
        </authorList>
    </citation>
    <scope>NUCLEOTIDE SEQUENCE [LARGE SCALE GENOMIC DNA]</scope>
    <source>
        <strain evidence="1 2">A1104</strain>
    </source>
</reference>
<protein>
    <submittedName>
        <fullName evidence="1">Uncharacterized protein</fullName>
    </submittedName>
</protein>
<sequence>MISSAFSASRSKASCSVPVEVSPKVGAACPNWEVEKKTGRIASKSRSSTMRCMRTEPTIPRQPIKPTFFIAFFSCKEMCCVCAPVSCGASFTIQKAAKVASEINQ</sequence>
<organism evidence="1 2">
    <name type="scientific">Salmonella enterica subsp. enterica serovar Bovismorbificans</name>
    <dbReference type="NCBI Taxonomy" id="58097"/>
    <lineage>
        <taxon>Bacteria</taxon>
        <taxon>Pseudomonadati</taxon>
        <taxon>Pseudomonadota</taxon>
        <taxon>Gammaproteobacteria</taxon>
        <taxon>Enterobacterales</taxon>
        <taxon>Enterobacteriaceae</taxon>
        <taxon>Salmonella</taxon>
    </lineage>
</organism>
<evidence type="ECO:0000313" key="2">
    <source>
        <dbReference type="Proteomes" id="UP000041314"/>
    </source>
</evidence>
<dbReference type="Proteomes" id="UP000041314">
    <property type="component" value="Unassembled WGS sequence"/>
</dbReference>
<accession>A0A655CBZ2</accession>
<dbReference type="EMBL" id="CQPA01000010">
    <property type="protein sequence ID" value="CNU06155.1"/>
    <property type="molecule type" value="Genomic_DNA"/>
</dbReference>
<name>A0A655CBZ2_SALET</name>
<dbReference type="AlphaFoldDB" id="A0A655CBZ2"/>
<proteinExistence type="predicted"/>
<gene>
    <name evidence="1" type="ORF">ERS008198_01803</name>
</gene>